<dbReference type="Gene3D" id="1.20.1720.10">
    <property type="entry name" value="Multidrug resistance protein D"/>
    <property type="match status" value="1"/>
</dbReference>
<keyword evidence="4 6" id="KW-1133">Transmembrane helix</keyword>
<evidence type="ECO:0000313" key="9">
    <source>
        <dbReference type="Proteomes" id="UP000626026"/>
    </source>
</evidence>
<dbReference type="PROSITE" id="PS00216">
    <property type="entry name" value="SUGAR_TRANSPORT_1"/>
    <property type="match status" value="1"/>
</dbReference>
<dbReference type="InterPro" id="IPR011701">
    <property type="entry name" value="MFS"/>
</dbReference>
<reference evidence="8 9" key="1">
    <citation type="journal article" date="2013" name="Int. J. Syst. Evol. Microbiol.">
        <title>Roseomonas aerophila sp. nov., isolated from air.</title>
        <authorList>
            <person name="Kim S.J."/>
            <person name="Weon H.Y."/>
            <person name="Ahn J.H."/>
            <person name="Hong S.B."/>
            <person name="Seok S.J."/>
            <person name="Whang K.S."/>
            <person name="Kwon S.W."/>
        </authorList>
    </citation>
    <scope>NUCLEOTIDE SEQUENCE [LARGE SCALE GENOMIC DNA]</scope>
    <source>
        <strain evidence="8 9">NBRC 108923</strain>
    </source>
</reference>
<dbReference type="PANTHER" id="PTHR23502:SF132">
    <property type="entry name" value="POLYAMINE TRANSPORTER 2-RELATED"/>
    <property type="match status" value="1"/>
</dbReference>
<evidence type="ECO:0000256" key="6">
    <source>
        <dbReference type="SAM" id="Phobius"/>
    </source>
</evidence>
<feature type="transmembrane region" description="Helical" evidence="6">
    <location>
        <begin position="147"/>
        <end position="171"/>
    </location>
</feature>
<feature type="transmembrane region" description="Helical" evidence="6">
    <location>
        <begin position="379"/>
        <end position="399"/>
    </location>
</feature>
<comment type="subcellular location">
    <subcellularLocation>
        <location evidence="1">Membrane</location>
        <topology evidence="1">Multi-pass membrane protein</topology>
    </subcellularLocation>
</comment>
<feature type="transmembrane region" description="Helical" evidence="6">
    <location>
        <begin position="225"/>
        <end position="250"/>
    </location>
</feature>
<dbReference type="SUPFAM" id="SSF103473">
    <property type="entry name" value="MFS general substrate transporter"/>
    <property type="match status" value="1"/>
</dbReference>
<evidence type="ECO:0000256" key="1">
    <source>
        <dbReference type="ARBA" id="ARBA00004141"/>
    </source>
</evidence>
<feature type="transmembrane region" description="Helical" evidence="6">
    <location>
        <begin position="290"/>
        <end position="309"/>
    </location>
</feature>
<evidence type="ECO:0000313" key="8">
    <source>
        <dbReference type="EMBL" id="MBC9206543.1"/>
    </source>
</evidence>
<keyword evidence="3 6" id="KW-0812">Transmembrane</keyword>
<dbReference type="PROSITE" id="PS50850">
    <property type="entry name" value="MFS"/>
    <property type="match status" value="1"/>
</dbReference>
<dbReference type="InterPro" id="IPR005829">
    <property type="entry name" value="Sugar_transporter_CS"/>
</dbReference>
<proteinExistence type="predicted"/>
<evidence type="ECO:0000256" key="5">
    <source>
        <dbReference type="ARBA" id="ARBA00023136"/>
    </source>
</evidence>
<dbReference type="Proteomes" id="UP000626026">
    <property type="component" value="Unassembled WGS sequence"/>
</dbReference>
<feature type="domain" description="Major facilitator superfamily (MFS) profile" evidence="7">
    <location>
        <begin position="23"/>
        <end position="404"/>
    </location>
</feature>
<dbReference type="InterPro" id="IPR036259">
    <property type="entry name" value="MFS_trans_sf"/>
</dbReference>
<dbReference type="PRINTS" id="PR01036">
    <property type="entry name" value="TCRTETB"/>
</dbReference>
<evidence type="ECO:0000256" key="4">
    <source>
        <dbReference type="ARBA" id="ARBA00022989"/>
    </source>
</evidence>
<dbReference type="RefSeq" id="WP_187783720.1">
    <property type="nucleotide sequence ID" value="NZ_JACTVA010000008.1"/>
</dbReference>
<dbReference type="Pfam" id="PF07690">
    <property type="entry name" value="MFS_1"/>
    <property type="match status" value="1"/>
</dbReference>
<feature type="transmembrane region" description="Helical" evidence="6">
    <location>
        <begin position="354"/>
        <end position="373"/>
    </location>
</feature>
<keyword evidence="2" id="KW-0813">Transport</keyword>
<dbReference type="EMBL" id="JACTVA010000008">
    <property type="protein sequence ID" value="MBC9206543.1"/>
    <property type="molecule type" value="Genomic_DNA"/>
</dbReference>
<feature type="transmembrane region" description="Helical" evidence="6">
    <location>
        <begin position="89"/>
        <end position="108"/>
    </location>
</feature>
<accession>A0ABR7RJF0</accession>
<feature type="transmembrane region" description="Helical" evidence="6">
    <location>
        <begin position="256"/>
        <end position="278"/>
    </location>
</feature>
<evidence type="ECO:0000256" key="2">
    <source>
        <dbReference type="ARBA" id="ARBA00022448"/>
    </source>
</evidence>
<feature type="transmembrane region" description="Helical" evidence="6">
    <location>
        <begin position="315"/>
        <end position="342"/>
    </location>
</feature>
<dbReference type="PANTHER" id="PTHR23502">
    <property type="entry name" value="MAJOR FACILITATOR SUPERFAMILY"/>
    <property type="match status" value="1"/>
</dbReference>
<organism evidence="8 9">
    <name type="scientific">Teichococcus aerophilus</name>
    <dbReference type="NCBI Taxonomy" id="1224513"/>
    <lineage>
        <taxon>Bacteria</taxon>
        <taxon>Pseudomonadati</taxon>
        <taxon>Pseudomonadota</taxon>
        <taxon>Alphaproteobacteria</taxon>
        <taxon>Acetobacterales</taxon>
        <taxon>Roseomonadaceae</taxon>
        <taxon>Roseomonas</taxon>
    </lineage>
</organism>
<feature type="transmembrane region" description="Helical" evidence="6">
    <location>
        <begin position="21"/>
        <end position="42"/>
    </location>
</feature>
<keyword evidence="5 6" id="KW-0472">Membrane</keyword>
<keyword evidence="9" id="KW-1185">Reference proteome</keyword>
<name>A0ABR7RJF0_9PROT</name>
<sequence length="409" mass="40546">MTPPTPGAPPAGREDSGPATAGALLLLMSLTALGQMATNIVVPSLNTIAVEMGLGAGSAGVIMSAVLAGLAFGQLVVGPVSDRVGRRPVLLAGLVLYVLASLAATFATHGAMLLVARLMQGLGASAGLALPRAIARDRYVGDHFLRAMSLLTLAMAVMPGLAPIMGGAIAGSSSWRAALAVSVAAGLAALVATLWALPETHRNRTGGGVAAVLGGYRTVLGNRPFLLYTLIPGAAFGGAYVEVAGAQALFGGLFGWSPVQLSLATACYPMGFLVGGLLAPRLGMGFHRRIQAGIALMLLGAVLFLGLTTSGLLTAFGAIGCVVLSQVGVGFMGPPAIGLALLSVKGAAGTASAVMGAIHMVIGAGGAAMVGAIAMPVAWSMPLIMLGFAMVAVLCQLLAGRPPDAPGGE</sequence>
<evidence type="ECO:0000256" key="3">
    <source>
        <dbReference type="ARBA" id="ARBA00022692"/>
    </source>
</evidence>
<feature type="transmembrane region" description="Helical" evidence="6">
    <location>
        <begin position="54"/>
        <end position="77"/>
    </location>
</feature>
<feature type="transmembrane region" description="Helical" evidence="6">
    <location>
        <begin position="177"/>
        <end position="197"/>
    </location>
</feature>
<evidence type="ECO:0000259" key="7">
    <source>
        <dbReference type="PROSITE" id="PS50850"/>
    </source>
</evidence>
<gene>
    <name evidence="8" type="ORF">IBL26_06815</name>
</gene>
<dbReference type="InterPro" id="IPR020846">
    <property type="entry name" value="MFS_dom"/>
</dbReference>
<comment type="caution">
    <text evidence="8">The sequence shown here is derived from an EMBL/GenBank/DDBJ whole genome shotgun (WGS) entry which is preliminary data.</text>
</comment>
<protein>
    <submittedName>
        <fullName evidence="8">MFS transporter</fullName>
    </submittedName>
</protein>